<organism evidence="1 2">
    <name type="scientific">Symmachiella dynata</name>
    <dbReference type="NCBI Taxonomy" id="2527995"/>
    <lineage>
        <taxon>Bacteria</taxon>
        <taxon>Pseudomonadati</taxon>
        <taxon>Planctomycetota</taxon>
        <taxon>Planctomycetia</taxon>
        <taxon>Planctomycetales</taxon>
        <taxon>Planctomycetaceae</taxon>
        <taxon>Symmachiella</taxon>
    </lineage>
</organism>
<name>A0A517ZVU8_9PLAN</name>
<proteinExistence type="predicted"/>
<dbReference type="KEGG" id="sdyn:Mal52_51220"/>
<keyword evidence="2" id="KW-1185">Reference proteome</keyword>
<accession>A0A517ZVU8</accession>
<dbReference type="Proteomes" id="UP000319383">
    <property type="component" value="Chromosome"/>
</dbReference>
<dbReference type="EMBL" id="CP036276">
    <property type="protein sequence ID" value="QDU46600.1"/>
    <property type="molecule type" value="Genomic_DNA"/>
</dbReference>
<evidence type="ECO:0000313" key="1">
    <source>
        <dbReference type="EMBL" id="QDU46600.1"/>
    </source>
</evidence>
<gene>
    <name evidence="1" type="ORF">Mal52_51220</name>
</gene>
<protein>
    <submittedName>
        <fullName evidence="1">Uncharacterized protein</fullName>
    </submittedName>
</protein>
<dbReference type="RefSeq" id="WP_145379095.1">
    <property type="nucleotide sequence ID" value="NZ_CP036276.1"/>
</dbReference>
<dbReference type="AlphaFoldDB" id="A0A517ZVU8"/>
<sequence length="233" mass="26206">MTTETITQTATQAETKTPQEELFGAIEAAQKIITDFDDGKIQTMPPLTGPIEDIVTSLARCTPTVELAPLFIEGWKLCERHSAETQQALAINPSTGTDHGEFRYSQSFFGILQHFFDTLRRVQNPESPPPLESIAKLNEQGVSIHQIARMHNISATEAFMEIDKPGSLKLPDDHETDHDRRIRESGEQLLDDALFNSALISEVAQHILIRRHARERELRQRKLNPDKFGTGIV</sequence>
<evidence type="ECO:0000313" key="2">
    <source>
        <dbReference type="Proteomes" id="UP000319383"/>
    </source>
</evidence>
<reference evidence="1 2" key="1">
    <citation type="submission" date="2019-02" db="EMBL/GenBank/DDBJ databases">
        <title>Deep-cultivation of Planctomycetes and their phenomic and genomic characterization uncovers novel biology.</title>
        <authorList>
            <person name="Wiegand S."/>
            <person name="Jogler M."/>
            <person name="Boedeker C."/>
            <person name="Pinto D."/>
            <person name="Vollmers J."/>
            <person name="Rivas-Marin E."/>
            <person name="Kohn T."/>
            <person name="Peeters S.H."/>
            <person name="Heuer A."/>
            <person name="Rast P."/>
            <person name="Oberbeckmann S."/>
            <person name="Bunk B."/>
            <person name="Jeske O."/>
            <person name="Meyerdierks A."/>
            <person name="Storesund J.E."/>
            <person name="Kallscheuer N."/>
            <person name="Luecker S."/>
            <person name="Lage O.M."/>
            <person name="Pohl T."/>
            <person name="Merkel B.J."/>
            <person name="Hornburger P."/>
            <person name="Mueller R.-W."/>
            <person name="Bruemmer F."/>
            <person name="Labrenz M."/>
            <person name="Spormann A.M."/>
            <person name="Op den Camp H."/>
            <person name="Overmann J."/>
            <person name="Amann R."/>
            <person name="Jetten M.S.M."/>
            <person name="Mascher T."/>
            <person name="Medema M.H."/>
            <person name="Devos D.P."/>
            <person name="Kaster A.-K."/>
            <person name="Ovreas L."/>
            <person name="Rohde M."/>
            <person name="Galperin M.Y."/>
            <person name="Jogler C."/>
        </authorList>
    </citation>
    <scope>NUCLEOTIDE SEQUENCE [LARGE SCALE GENOMIC DNA]</scope>
    <source>
        <strain evidence="1 2">Mal52</strain>
    </source>
</reference>